<evidence type="ECO:0000256" key="1">
    <source>
        <dbReference type="ARBA" id="ARBA00009013"/>
    </source>
</evidence>
<accession>A0A895XNH7</accession>
<organism evidence="4 5">
    <name type="scientific">Natronoglycomyces albus</name>
    <dbReference type="NCBI Taxonomy" id="2811108"/>
    <lineage>
        <taxon>Bacteria</taxon>
        <taxon>Bacillati</taxon>
        <taxon>Actinomycetota</taxon>
        <taxon>Actinomycetes</taxon>
        <taxon>Glycomycetales</taxon>
        <taxon>Glycomycetaceae</taxon>
        <taxon>Natronoglycomyces</taxon>
    </lineage>
</organism>
<dbReference type="InterPro" id="IPR036513">
    <property type="entry name" value="STAS_dom_sf"/>
</dbReference>
<dbReference type="CDD" id="cd07043">
    <property type="entry name" value="STAS_anti-anti-sigma_factors"/>
    <property type="match status" value="1"/>
</dbReference>
<evidence type="ECO:0000256" key="2">
    <source>
        <dbReference type="RuleBase" id="RU003749"/>
    </source>
</evidence>
<sequence>MHHESNETIVALTGEIDIHTVQRLTDTVDDALADAPARLVFDMNGVTFCDSQGLGTLVVLRRAATRSRSVLVLANLTAFLTRLLHVTGMDDQFVIRDAQPATFDEPSRHD</sequence>
<evidence type="ECO:0000313" key="5">
    <source>
        <dbReference type="Proteomes" id="UP000662939"/>
    </source>
</evidence>
<proteinExistence type="inferred from homology"/>
<dbReference type="InterPro" id="IPR058548">
    <property type="entry name" value="MlaB-like_STAS"/>
</dbReference>
<dbReference type="PANTHER" id="PTHR33495">
    <property type="entry name" value="ANTI-SIGMA FACTOR ANTAGONIST TM_1081-RELATED-RELATED"/>
    <property type="match status" value="1"/>
</dbReference>
<dbReference type="GO" id="GO:0043856">
    <property type="term" value="F:anti-sigma factor antagonist activity"/>
    <property type="evidence" value="ECO:0007669"/>
    <property type="project" value="InterPro"/>
</dbReference>
<dbReference type="AlphaFoldDB" id="A0A895XNH7"/>
<dbReference type="EMBL" id="CP070496">
    <property type="protein sequence ID" value="QSB06904.1"/>
    <property type="molecule type" value="Genomic_DNA"/>
</dbReference>
<gene>
    <name evidence="4" type="ORF">JQS30_01120</name>
</gene>
<feature type="domain" description="STAS" evidence="3">
    <location>
        <begin position="1"/>
        <end position="94"/>
    </location>
</feature>
<reference evidence="4" key="1">
    <citation type="submission" date="2021-02" db="EMBL/GenBank/DDBJ databases">
        <title>Natronoglycomyces albus gen. nov., sp. nov, a haloalkaliphilic actinobacterium from a soda solonchak soil.</title>
        <authorList>
            <person name="Sorokin D.Y."/>
            <person name="Khijniak T.V."/>
            <person name="Zakharycheva A.P."/>
            <person name="Boueva O.V."/>
            <person name="Ariskina E.V."/>
            <person name="Hahnke R.L."/>
            <person name="Bunk B."/>
            <person name="Sproer C."/>
            <person name="Schumann P."/>
            <person name="Evtushenko L.I."/>
            <person name="Kublanov I.V."/>
        </authorList>
    </citation>
    <scope>NUCLEOTIDE SEQUENCE</scope>
    <source>
        <strain evidence="4">DSM 106290</strain>
    </source>
</reference>
<evidence type="ECO:0000259" key="3">
    <source>
        <dbReference type="PROSITE" id="PS50801"/>
    </source>
</evidence>
<protein>
    <recommendedName>
        <fullName evidence="2">Anti-sigma factor antagonist</fullName>
    </recommendedName>
</protein>
<keyword evidence="5" id="KW-1185">Reference proteome</keyword>
<dbReference type="PROSITE" id="PS50801">
    <property type="entry name" value="STAS"/>
    <property type="match status" value="1"/>
</dbReference>
<dbReference type="SUPFAM" id="SSF52091">
    <property type="entry name" value="SpoIIaa-like"/>
    <property type="match status" value="1"/>
</dbReference>
<evidence type="ECO:0000313" key="4">
    <source>
        <dbReference type="EMBL" id="QSB06904.1"/>
    </source>
</evidence>
<dbReference type="Pfam" id="PF13466">
    <property type="entry name" value="STAS_2"/>
    <property type="match status" value="1"/>
</dbReference>
<dbReference type="NCBIfam" id="TIGR00377">
    <property type="entry name" value="ant_ant_sig"/>
    <property type="match status" value="1"/>
</dbReference>
<name>A0A895XNH7_9ACTN</name>
<dbReference type="Gene3D" id="3.30.750.24">
    <property type="entry name" value="STAS domain"/>
    <property type="match status" value="1"/>
</dbReference>
<dbReference type="KEGG" id="nav:JQS30_01120"/>
<dbReference type="PANTHER" id="PTHR33495:SF2">
    <property type="entry name" value="ANTI-SIGMA FACTOR ANTAGONIST TM_1081-RELATED"/>
    <property type="match status" value="1"/>
</dbReference>
<dbReference type="Proteomes" id="UP000662939">
    <property type="component" value="Chromosome"/>
</dbReference>
<dbReference type="InterPro" id="IPR002645">
    <property type="entry name" value="STAS_dom"/>
</dbReference>
<dbReference type="InterPro" id="IPR003658">
    <property type="entry name" value="Anti-sigma_ant"/>
</dbReference>
<comment type="similarity">
    <text evidence="1 2">Belongs to the anti-sigma-factor antagonist family.</text>
</comment>